<dbReference type="Proteomes" id="UP001056539">
    <property type="component" value="Chromosome"/>
</dbReference>
<gene>
    <name evidence="1" type="ORF">KDW03_03080</name>
</gene>
<accession>A0AAX3BF93</accession>
<dbReference type="EMBL" id="CP073355">
    <property type="protein sequence ID" value="URA10803.1"/>
    <property type="molecule type" value="Genomic_DNA"/>
</dbReference>
<sequence length="167" mass="19053">MMQKAMVIFLFLPLLMWGEASFSVGMGGNVKYIPGSYMLDTVDNWKAILFPHFVAAGGHLQAEVTLDEIWVFMMRGGAFWPSDKVVGFFFEPLLRWYGNGTAPEEVSVGVGFLYLQIERYLCVYPEITASYKWTFGRFFVEPELGAYFTYFDGTLGLRLHLTTGFLF</sequence>
<reference evidence="1" key="2">
    <citation type="submission" date="2022-06" db="EMBL/GenBank/DDBJ databases">
        <title>Thermospira aquatica gen. nov., sp. nov.</title>
        <authorList>
            <person name="Ben Ali Gam Z."/>
            <person name="Labat M."/>
        </authorList>
    </citation>
    <scope>NUCLEOTIDE SEQUENCE</scope>
    <source>
        <strain evidence="1">F1F22</strain>
    </source>
</reference>
<evidence type="ECO:0000313" key="2">
    <source>
        <dbReference type="Proteomes" id="UP001056539"/>
    </source>
</evidence>
<evidence type="ECO:0000313" key="1">
    <source>
        <dbReference type="EMBL" id="URA10803.1"/>
    </source>
</evidence>
<proteinExistence type="predicted"/>
<organism evidence="1 2">
    <name type="scientific">Thermospira aquatica</name>
    <dbReference type="NCBI Taxonomy" id="2828656"/>
    <lineage>
        <taxon>Bacteria</taxon>
        <taxon>Pseudomonadati</taxon>
        <taxon>Spirochaetota</taxon>
        <taxon>Spirochaetia</taxon>
        <taxon>Brevinematales</taxon>
        <taxon>Thermospiraceae</taxon>
        <taxon>Thermospira</taxon>
    </lineage>
</organism>
<protein>
    <recommendedName>
        <fullName evidence="3">DUF3996 domain-containing protein</fullName>
    </recommendedName>
</protein>
<evidence type="ECO:0008006" key="3">
    <source>
        <dbReference type="Google" id="ProtNLM"/>
    </source>
</evidence>
<reference evidence="1" key="1">
    <citation type="submission" date="2021-04" db="EMBL/GenBank/DDBJ databases">
        <authorList>
            <person name="Postec A."/>
        </authorList>
    </citation>
    <scope>NUCLEOTIDE SEQUENCE</scope>
    <source>
        <strain evidence="1">F1F22</strain>
    </source>
</reference>
<dbReference type="AlphaFoldDB" id="A0AAX3BF93"/>
<dbReference type="RefSeq" id="WP_271435931.1">
    <property type="nucleotide sequence ID" value="NZ_CP073355.1"/>
</dbReference>
<name>A0AAX3BF93_9SPIR</name>
<keyword evidence="2" id="KW-1185">Reference proteome</keyword>
<dbReference type="KEGG" id="taqu:KDW03_03080"/>